<reference evidence="1" key="1">
    <citation type="submission" date="2022-04" db="EMBL/GenBank/DDBJ databases">
        <title>Tomato heritable bacteria conferring resistance against bacterial wilt.</title>
        <authorList>
            <person name="Yin J."/>
        </authorList>
    </citation>
    <scope>NUCLEOTIDE SEQUENCE</scope>
    <source>
        <strain evidence="1">Cra20</strain>
    </source>
</reference>
<evidence type="ECO:0008006" key="2">
    <source>
        <dbReference type="Google" id="ProtNLM"/>
    </source>
</evidence>
<sequence>MRIDAAYSEFLSSDGPLRYLVQKLDEMKAFRAVPPVAELLAQAASMASADDQDGIDAAIRTFIAQDTGFVLEAIKRWIREAAEDDKRLPPFRDAIEYDEGLFHNVNIIKRDGIGLTVSSISDRELAVSRARGEGTRVVFSGQRVFFKFLKADDIALTIWECDPFDDASEFATLRCRSAREIRVSAGDTLEIDGSRQSLSFGNCEQVAVFLQVENLTRDLGTSIAFDRDSGDFRETYPTNRTALRRMVMCSALKHLGAHARLRQLPAAAREGPFYLRWHFVRETVAAAPDASIDLLTAVAERDASPTVRRAAKATLKVLANRRTQHVA</sequence>
<evidence type="ECO:0000313" key="1">
    <source>
        <dbReference type="EMBL" id="MDT8759780.1"/>
    </source>
</evidence>
<proteinExistence type="predicted"/>
<dbReference type="EMBL" id="JALMLT010000003">
    <property type="protein sequence ID" value="MDT8759780.1"/>
    <property type="molecule type" value="Genomic_DNA"/>
</dbReference>
<gene>
    <name evidence="1" type="ORF">MZO42_13840</name>
</gene>
<name>A0ABU3N5G9_9SPHN</name>
<accession>A0ABU3N5G9</accession>
<organism evidence="1">
    <name type="scientific">Sphingomonas psychrotolerans</name>
    <dbReference type="NCBI Taxonomy" id="1327635"/>
    <lineage>
        <taxon>Bacteria</taxon>
        <taxon>Pseudomonadati</taxon>
        <taxon>Pseudomonadota</taxon>
        <taxon>Alphaproteobacteria</taxon>
        <taxon>Sphingomonadales</taxon>
        <taxon>Sphingomonadaceae</taxon>
        <taxon>Sphingomonas</taxon>
    </lineage>
</organism>
<comment type="caution">
    <text evidence="1">The sequence shown here is derived from an EMBL/GenBank/DDBJ whole genome shotgun (WGS) entry which is preliminary data.</text>
</comment>
<protein>
    <recommendedName>
        <fullName evidence="2">HEAT repeat domain-containing protein</fullName>
    </recommendedName>
</protein>